<reference evidence="2 3" key="1">
    <citation type="submission" date="2017-10" db="EMBL/GenBank/DDBJ databases">
        <title>Genomics of the genus Arcobacter.</title>
        <authorList>
            <person name="Perez-Cataluna A."/>
            <person name="Figueras M.J."/>
        </authorList>
    </citation>
    <scope>NUCLEOTIDE SEQUENCE [LARGE SCALE GENOMIC DNA]</scope>
    <source>
        <strain evidence="2 3">DSM 24636</strain>
    </source>
</reference>
<dbReference type="RefSeq" id="WP_129082854.1">
    <property type="nucleotide sequence ID" value="NZ_CP041070.1"/>
</dbReference>
<accession>A0A4Q0XX05</accession>
<organism evidence="2 3">
    <name type="scientific">Halarcobacter anaerophilus</name>
    <dbReference type="NCBI Taxonomy" id="877500"/>
    <lineage>
        <taxon>Bacteria</taxon>
        <taxon>Pseudomonadati</taxon>
        <taxon>Campylobacterota</taxon>
        <taxon>Epsilonproteobacteria</taxon>
        <taxon>Campylobacterales</taxon>
        <taxon>Arcobacteraceae</taxon>
        <taxon>Halarcobacter</taxon>
    </lineage>
</organism>
<dbReference type="Proteomes" id="UP000290191">
    <property type="component" value="Unassembled WGS sequence"/>
</dbReference>
<dbReference type="InterPro" id="IPR051049">
    <property type="entry name" value="Dienelactone_hydrolase-like"/>
</dbReference>
<evidence type="ECO:0000313" key="3">
    <source>
        <dbReference type="Proteomes" id="UP000290191"/>
    </source>
</evidence>
<keyword evidence="3" id="KW-1185">Reference proteome</keyword>
<sequence>MKKILLSLVFFSSVLFSKEGFVTYKVDAKEYEAYISSPSKNAPLVFLVHDWDGLTDYEVKRAKMLNKMGYATFAVDLYGKGVRPEKLEDKKRLTTQLYKDREKMKTLLFAGLNEAKDQGLNVKNSLGIGYCFGGAAILEFARAGAELKKFVSFHGGLKTPKGEDYSKTKGDIVVFHGSADKVVSMQEFATLAQELEKAGIKHEMTSYSGAPHAFTVFGTKKYYESADKSSWRRFSEILEDTLKE</sequence>
<comment type="caution">
    <text evidence="2">The sequence shown here is derived from an EMBL/GenBank/DDBJ whole genome shotgun (WGS) entry which is preliminary data.</text>
</comment>
<dbReference type="EMBL" id="PDKO01000014">
    <property type="protein sequence ID" value="RXJ61565.1"/>
    <property type="molecule type" value="Genomic_DNA"/>
</dbReference>
<dbReference type="STRING" id="877500.GCA_000935065_03234"/>
<dbReference type="SUPFAM" id="SSF53474">
    <property type="entry name" value="alpha/beta-Hydrolases"/>
    <property type="match status" value="1"/>
</dbReference>
<proteinExistence type="predicted"/>
<dbReference type="GO" id="GO:0016787">
    <property type="term" value="F:hydrolase activity"/>
    <property type="evidence" value="ECO:0007669"/>
    <property type="project" value="UniProtKB-KW"/>
</dbReference>
<dbReference type="OrthoDB" id="9787933at2"/>
<protein>
    <submittedName>
        <fullName evidence="2">Dienelactone hydrolase</fullName>
    </submittedName>
</protein>
<evidence type="ECO:0000259" key="1">
    <source>
        <dbReference type="Pfam" id="PF01738"/>
    </source>
</evidence>
<dbReference type="Gene3D" id="3.40.50.1820">
    <property type="entry name" value="alpha/beta hydrolase"/>
    <property type="match status" value="1"/>
</dbReference>
<gene>
    <name evidence="2" type="ORF">CRV06_13340</name>
</gene>
<dbReference type="InterPro" id="IPR029058">
    <property type="entry name" value="AB_hydrolase_fold"/>
</dbReference>
<dbReference type="PANTHER" id="PTHR46623:SF6">
    <property type="entry name" value="ALPHA_BETA-HYDROLASES SUPERFAMILY PROTEIN"/>
    <property type="match status" value="1"/>
</dbReference>
<feature type="domain" description="Dienelactone hydrolase" evidence="1">
    <location>
        <begin position="32"/>
        <end position="240"/>
    </location>
</feature>
<dbReference type="InterPro" id="IPR002925">
    <property type="entry name" value="Dienelactn_hydro"/>
</dbReference>
<name>A0A4Q0XX05_9BACT</name>
<dbReference type="Pfam" id="PF01738">
    <property type="entry name" value="DLH"/>
    <property type="match status" value="1"/>
</dbReference>
<dbReference type="PANTHER" id="PTHR46623">
    <property type="entry name" value="CARBOXYMETHYLENEBUTENOLIDASE-RELATED"/>
    <property type="match status" value="1"/>
</dbReference>
<dbReference type="AlphaFoldDB" id="A0A4Q0XX05"/>
<keyword evidence="2" id="KW-0378">Hydrolase</keyword>
<evidence type="ECO:0000313" key="2">
    <source>
        <dbReference type="EMBL" id="RXJ61565.1"/>
    </source>
</evidence>